<evidence type="ECO:0000313" key="1">
    <source>
        <dbReference type="EMBL" id="CUP26284.1"/>
    </source>
</evidence>
<evidence type="ECO:0000313" key="2">
    <source>
        <dbReference type="Proteomes" id="UP000095333"/>
    </source>
</evidence>
<protein>
    <submittedName>
        <fullName evidence="1">Uncharacterized protein</fullName>
    </submittedName>
</protein>
<proteinExistence type="predicted"/>
<dbReference type="Proteomes" id="UP000095333">
    <property type="component" value="Unassembled WGS sequence"/>
</dbReference>
<reference evidence="1 2" key="1">
    <citation type="submission" date="2015-09" db="EMBL/GenBank/DDBJ databases">
        <authorList>
            <consortium name="Pathogen Informatics"/>
        </authorList>
    </citation>
    <scope>NUCLEOTIDE SEQUENCE [LARGE SCALE GENOMIC DNA]</scope>
    <source>
        <strain evidence="1 2">2789STDY5834842</strain>
    </source>
</reference>
<name>A0A174LPV7_PHOVU</name>
<sequence>MLPFFVFYKGLVKLRTKGEDVDLITSQICNLIMPQLRDLF</sequence>
<accession>A0A174LPV7</accession>
<dbReference type="EMBL" id="CYZI01000038">
    <property type="protein sequence ID" value="CUP26284.1"/>
    <property type="molecule type" value="Genomic_DNA"/>
</dbReference>
<dbReference type="AlphaFoldDB" id="A0A174LPV7"/>
<gene>
    <name evidence="1" type="ORF">ERS852457_03765</name>
</gene>
<organism evidence="1 2">
    <name type="scientific">Phocaeicola vulgatus</name>
    <name type="common">Bacteroides vulgatus</name>
    <dbReference type="NCBI Taxonomy" id="821"/>
    <lineage>
        <taxon>Bacteria</taxon>
        <taxon>Pseudomonadati</taxon>
        <taxon>Bacteroidota</taxon>
        <taxon>Bacteroidia</taxon>
        <taxon>Bacteroidales</taxon>
        <taxon>Bacteroidaceae</taxon>
        <taxon>Phocaeicola</taxon>
    </lineage>
</organism>